<dbReference type="Gene3D" id="3.40.50.2000">
    <property type="entry name" value="Glycogen Phosphorylase B"/>
    <property type="match status" value="2"/>
</dbReference>
<accession>A0A3M0B7E9</accession>
<evidence type="ECO:0000256" key="1">
    <source>
        <dbReference type="ARBA" id="ARBA00022679"/>
    </source>
</evidence>
<keyword evidence="3" id="KW-1185">Reference proteome</keyword>
<comment type="caution">
    <text evidence="2">The sequence shown here is derived from an EMBL/GenBank/DDBJ whole genome shotgun (WGS) entry which is preliminary data.</text>
</comment>
<keyword evidence="1 2" id="KW-0808">Transferase</keyword>
<dbReference type="AlphaFoldDB" id="A0A3M0B7E9"/>
<reference evidence="2 3" key="1">
    <citation type="submission" date="2018-10" db="EMBL/GenBank/DDBJ databases">
        <title>Genomic Encyclopedia of Archaeal and Bacterial Type Strains, Phase II (KMG-II): from individual species to whole genera.</title>
        <authorList>
            <person name="Goeker M."/>
        </authorList>
    </citation>
    <scope>NUCLEOTIDE SEQUENCE [LARGE SCALE GENOMIC DNA]</scope>
    <source>
        <strain evidence="2 3">VM1</strain>
    </source>
</reference>
<dbReference type="PANTHER" id="PTHR46401">
    <property type="entry name" value="GLYCOSYLTRANSFERASE WBBK-RELATED"/>
    <property type="match status" value="1"/>
</dbReference>
<dbReference type="Pfam" id="PF13692">
    <property type="entry name" value="Glyco_trans_1_4"/>
    <property type="match status" value="1"/>
</dbReference>
<dbReference type="EMBL" id="REFO01000013">
    <property type="protein sequence ID" value="RMA93313.1"/>
    <property type="molecule type" value="Genomic_DNA"/>
</dbReference>
<protein>
    <submittedName>
        <fullName evidence="2">Glycosyltransferase involved in cell wall biosynthesis</fullName>
    </submittedName>
</protein>
<dbReference type="GO" id="GO:0009103">
    <property type="term" value="P:lipopolysaccharide biosynthetic process"/>
    <property type="evidence" value="ECO:0007669"/>
    <property type="project" value="TreeGrafter"/>
</dbReference>
<evidence type="ECO:0000313" key="3">
    <source>
        <dbReference type="Proteomes" id="UP000280842"/>
    </source>
</evidence>
<dbReference type="GO" id="GO:0016757">
    <property type="term" value="F:glycosyltransferase activity"/>
    <property type="evidence" value="ECO:0007669"/>
    <property type="project" value="TreeGrafter"/>
</dbReference>
<dbReference type="OrthoDB" id="9807209at2"/>
<dbReference type="CDD" id="cd03801">
    <property type="entry name" value="GT4_PimA-like"/>
    <property type="match status" value="1"/>
</dbReference>
<sequence length="393" mass="45950">MSKKILLITSRIPYPPFGGDRLKNFNLLKILSKYYEVHLVTITDEIPTDETKKVLEKYTTSCKIFKKSKFDFLLSTSRAIFNKEPLQVNYYYFKDVQEYINSISKDMDCIIATLVRTAKYSDSIDKPKIFDMADSIGLNYKRSSARVKSLFWKSIYMFESKRLLRYEKEMINKYDKTLLFNREEIKYFNLPNKIKFIPHGVNEALFTYDDQDEKYKNYVAFFGKMDYQPNIDAVIWFTENVLNKLNLNIKFIIIGVNPTKKIKDLARKYRNVEVAGFVEDPYLILKSSLCVVAPMQTGGGIQNKVLESMALGTINIVSSLAAAPIGAKDKRDYLILDDPVEIANVINDIFRNRNKYAFLKKNSRKFIKEHFTWSLYEKVYIETIEEVIDAHKK</sequence>
<gene>
    <name evidence="2" type="ORF">CLV39_1376</name>
</gene>
<organism evidence="2 3">
    <name type="scientific">Hydrogenothermus marinus</name>
    <dbReference type="NCBI Taxonomy" id="133270"/>
    <lineage>
        <taxon>Bacteria</taxon>
        <taxon>Pseudomonadati</taxon>
        <taxon>Aquificota</taxon>
        <taxon>Aquificia</taxon>
        <taxon>Aquificales</taxon>
        <taxon>Hydrogenothermaceae</taxon>
        <taxon>Hydrogenothermus</taxon>
    </lineage>
</organism>
<evidence type="ECO:0000313" key="2">
    <source>
        <dbReference type="EMBL" id="RMA93313.1"/>
    </source>
</evidence>
<dbReference type="PANTHER" id="PTHR46401:SF2">
    <property type="entry name" value="GLYCOSYLTRANSFERASE WBBK-RELATED"/>
    <property type="match status" value="1"/>
</dbReference>
<dbReference type="SUPFAM" id="SSF53756">
    <property type="entry name" value="UDP-Glycosyltransferase/glycogen phosphorylase"/>
    <property type="match status" value="1"/>
</dbReference>
<name>A0A3M0B7E9_9AQUI</name>
<dbReference type="Proteomes" id="UP000280842">
    <property type="component" value="Unassembled WGS sequence"/>
</dbReference>
<dbReference type="RefSeq" id="WP_121923483.1">
    <property type="nucleotide sequence ID" value="NZ_REFO01000013.1"/>
</dbReference>
<proteinExistence type="predicted"/>